<sequence>MIMDRLNQDIDVGHMDILSAKKLRTQLSKRISAIRVTDTIRLVTFVSAEKKTVMDIGIQWLYDNQLIKKKSKYAFLKFAVENTLKLILDEREKQEKIELQKIAYMSQIEPNLPTPKAQQFTPLK</sequence>
<accession>A0A6M3M8I5</accession>
<organism evidence="1">
    <name type="scientific">viral metagenome</name>
    <dbReference type="NCBI Taxonomy" id="1070528"/>
    <lineage>
        <taxon>unclassified sequences</taxon>
        <taxon>metagenomes</taxon>
        <taxon>organismal metagenomes</taxon>
    </lineage>
</organism>
<protein>
    <submittedName>
        <fullName evidence="1">Uncharacterized protein</fullName>
    </submittedName>
</protein>
<dbReference type="AlphaFoldDB" id="A0A6M3M8I5"/>
<gene>
    <name evidence="1" type="ORF">MM171B00657_0005</name>
</gene>
<reference evidence="1" key="1">
    <citation type="submission" date="2020-03" db="EMBL/GenBank/DDBJ databases">
        <title>The deep terrestrial virosphere.</title>
        <authorList>
            <person name="Holmfeldt K."/>
            <person name="Nilsson E."/>
            <person name="Simone D."/>
            <person name="Lopez-Fernandez M."/>
            <person name="Wu X."/>
            <person name="de Brujin I."/>
            <person name="Lundin D."/>
            <person name="Andersson A."/>
            <person name="Bertilsson S."/>
            <person name="Dopson M."/>
        </authorList>
    </citation>
    <scope>NUCLEOTIDE SEQUENCE</scope>
    <source>
        <strain evidence="1">MM171B00657</strain>
    </source>
</reference>
<name>A0A6M3M8I5_9ZZZZ</name>
<dbReference type="EMBL" id="MT143851">
    <property type="protein sequence ID" value="QJB03548.1"/>
    <property type="molecule type" value="Genomic_DNA"/>
</dbReference>
<evidence type="ECO:0000313" key="1">
    <source>
        <dbReference type="EMBL" id="QJB03548.1"/>
    </source>
</evidence>
<proteinExistence type="predicted"/>